<dbReference type="Gene3D" id="2.40.10.10">
    <property type="entry name" value="Trypsin-like serine proteases"/>
    <property type="match status" value="2"/>
</dbReference>
<dbReference type="PANTHER" id="PTHR22939">
    <property type="entry name" value="SERINE PROTEASE FAMILY S1C HTRA-RELATED"/>
    <property type="match status" value="1"/>
</dbReference>
<accession>A0A6H2BZ24</accession>
<evidence type="ECO:0000313" key="2">
    <source>
        <dbReference type="Proteomes" id="UP000502433"/>
    </source>
</evidence>
<organism evidence="1 2">
    <name type="scientific">Dolichospermum flos-aquae CCAP 1403/13F</name>
    <dbReference type="NCBI Taxonomy" id="315271"/>
    <lineage>
        <taxon>Bacteria</taxon>
        <taxon>Bacillati</taxon>
        <taxon>Cyanobacteriota</taxon>
        <taxon>Cyanophyceae</taxon>
        <taxon>Nostocales</taxon>
        <taxon>Aphanizomenonaceae</taxon>
        <taxon>Dolichospermum</taxon>
    </lineage>
</organism>
<dbReference type="InterPro" id="IPR043504">
    <property type="entry name" value="Peptidase_S1_PA_chymotrypsin"/>
</dbReference>
<dbReference type="AlphaFoldDB" id="A0A6H2BZ24"/>
<dbReference type="Proteomes" id="UP000502433">
    <property type="component" value="Chromosome"/>
</dbReference>
<dbReference type="InterPro" id="IPR009003">
    <property type="entry name" value="Peptidase_S1_PA"/>
</dbReference>
<proteinExistence type="predicted"/>
<protein>
    <submittedName>
        <fullName evidence="1">Trypsin-like peptidase domain-containing protein</fullName>
    </submittedName>
</protein>
<dbReference type="Pfam" id="PF13365">
    <property type="entry name" value="Trypsin_2"/>
    <property type="match status" value="1"/>
</dbReference>
<sequence length="286" mass="32213">MINHIFFLYKKSFLLLLLTIFMSKFVVESNAQAVTLSEQDLRNSVQTINVNASEIAKQVTVRIITKFGSGSGVIIKRHGQTYLALTNHHVVADNPEHGYQVMTVDGKLYSARDRTQVKIATLDLALVEFTSQQNYQVVELQKLPKILEGEKVYAAGFPAWNFIREGNKITRFEETRNWGIRAFHLTTGKIEMQLAKTLPGGYQVGYTNDVRQGMSGGPLLNQKGELIAINGLLKYPFQGIKAFTDGSVPNQQIYAKIDSLSWAIPITKVIDFMETQNLVEQNLHNY</sequence>
<dbReference type="PANTHER" id="PTHR22939:SF129">
    <property type="entry name" value="SERINE PROTEASE HTRA2, MITOCHONDRIAL"/>
    <property type="match status" value="1"/>
</dbReference>
<evidence type="ECO:0000313" key="1">
    <source>
        <dbReference type="EMBL" id="QJB44433.1"/>
    </source>
</evidence>
<reference evidence="1 2" key="2">
    <citation type="submission" date="2020-04" db="EMBL/GenBank/DDBJ databases">
        <authorList>
            <person name="Fomenkov A."/>
            <person name="Anton B.P."/>
            <person name="Roberts R.J."/>
        </authorList>
    </citation>
    <scope>NUCLEOTIDE SEQUENCE [LARGE SCALE GENOMIC DNA]</scope>
    <source>
        <strain evidence="1 2">CCAP 1403/13f</strain>
    </source>
</reference>
<dbReference type="SUPFAM" id="SSF50494">
    <property type="entry name" value="Trypsin-like serine proteases"/>
    <property type="match status" value="1"/>
</dbReference>
<name>A0A6H2BZ24_DOLFA</name>
<dbReference type="EMBL" id="CP051206">
    <property type="protein sequence ID" value="QJB44433.1"/>
    <property type="molecule type" value="Genomic_DNA"/>
</dbReference>
<reference evidence="1 2" key="1">
    <citation type="submission" date="2020-04" db="EMBL/GenBank/DDBJ databases">
        <title>Genome-Wide Identification of 5-Methylcytosine Sites in Bacterial Genomes By High-Throughput Sequencing of MspJI Restriction Fragments.</title>
        <authorList>
            <person name="Wu V."/>
        </authorList>
    </citation>
    <scope>NUCLEOTIDE SEQUENCE [LARGE SCALE GENOMIC DNA]</scope>
    <source>
        <strain evidence="1 2">CCAP 1403/13f</strain>
    </source>
</reference>
<gene>
    <name evidence="1" type="ORF">HGD76_09880</name>
</gene>
<dbReference type="KEGG" id="dfs:HGD76_09880"/>